<proteinExistence type="predicted"/>
<dbReference type="EMBL" id="CP144746">
    <property type="protein sequence ID" value="WVZ57668.1"/>
    <property type="molecule type" value="Genomic_DNA"/>
</dbReference>
<protein>
    <submittedName>
        <fullName evidence="2">Uncharacterized protein</fullName>
    </submittedName>
</protein>
<feature type="compositionally biased region" description="Basic and acidic residues" evidence="1">
    <location>
        <begin position="131"/>
        <end position="141"/>
    </location>
</feature>
<sequence>MGGGKTACVCRNVDYGKVPNLRYYGKKNPRPGRIDYNIHVRISRIWEFRGANEEKDLKHLDLEGKLVIMSKITVDNPYMIKINKRTCIFSTNAENINFPKYTYRKPQPGGRTSQGTDSGVRSASVHGGGRGLDRDPFSTPN</sequence>
<evidence type="ECO:0000313" key="2">
    <source>
        <dbReference type="EMBL" id="WVZ57668.1"/>
    </source>
</evidence>
<gene>
    <name evidence="2" type="ORF">U9M48_008026</name>
</gene>
<feature type="compositionally biased region" description="Polar residues" evidence="1">
    <location>
        <begin position="110"/>
        <end position="121"/>
    </location>
</feature>
<keyword evidence="3" id="KW-1185">Reference proteome</keyword>
<accession>A0AAQ3SN65</accession>
<dbReference type="AlphaFoldDB" id="A0AAQ3SN65"/>
<organism evidence="2 3">
    <name type="scientific">Paspalum notatum var. saurae</name>
    <dbReference type="NCBI Taxonomy" id="547442"/>
    <lineage>
        <taxon>Eukaryota</taxon>
        <taxon>Viridiplantae</taxon>
        <taxon>Streptophyta</taxon>
        <taxon>Embryophyta</taxon>
        <taxon>Tracheophyta</taxon>
        <taxon>Spermatophyta</taxon>
        <taxon>Magnoliopsida</taxon>
        <taxon>Liliopsida</taxon>
        <taxon>Poales</taxon>
        <taxon>Poaceae</taxon>
        <taxon>PACMAD clade</taxon>
        <taxon>Panicoideae</taxon>
        <taxon>Andropogonodae</taxon>
        <taxon>Paspaleae</taxon>
        <taxon>Paspalinae</taxon>
        <taxon>Paspalum</taxon>
    </lineage>
</organism>
<dbReference type="Proteomes" id="UP001341281">
    <property type="component" value="Chromosome 02"/>
</dbReference>
<reference evidence="2 3" key="1">
    <citation type="submission" date="2024-02" db="EMBL/GenBank/DDBJ databases">
        <title>High-quality chromosome-scale genome assembly of Pensacola bahiagrass (Paspalum notatum Flugge var. saurae).</title>
        <authorList>
            <person name="Vega J.M."/>
            <person name="Podio M."/>
            <person name="Orjuela J."/>
            <person name="Siena L.A."/>
            <person name="Pessino S.C."/>
            <person name="Combes M.C."/>
            <person name="Mariac C."/>
            <person name="Albertini E."/>
            <person name="Pupilli F."/>
            <person name="Ortiz J.P.A."/>
            <person name="Leblanc O."/>
        </authorList>
    </citation>
    <scope>NUCLEOTIDE SEQUENCE [LARGE SCALE GENOMIC DNA]</scope>
    <source>
        <strain evidence="2">R1</strain>
        <tissue evidence="2">Leaf</tissue>
    </source>
</reference>
<evidence type="ECO:0000256" key="1">
    <source>
        <dbReference type="SAM" id="MobiDB-lite"/>
    </source>
</evidence>
<feature type="region of interest" description="Disordered" evidence="1">
    <location>
        <begin position="99"/>
        <end position="141"/>
    </location>
</feature>
<name>A0AAQ3SN65_PASNO</name>
<evidence type="ECO:0000313" key="3">
    <source>
        <dbReference type="Proteomes" id="UP001341281"/>
    </source>
</evidence>